<dbReference type="AlphaFoldDB" id="A0A3B4TGR7"/>
<protein>
    <recommendedName>
        <fullName evidence="3">Ribonuclease A-domain domain-containing protein</fullName>
    </recommendedName>
</protein>
<evidence type="ECO:0000256" key="2">
    <source>
        <dbReference type="SAM" id="SignalP"/>
    </source>
</evidence>
<evidence type="ECO:0000256" key="1">
    <source>
        <dbReference type="ARBA" id="ARBA00005600"/>
    </source>
</evidence>
<dbReference type="Pfam" id="PF00074">
    <property type="entry name" value="RnaseA"/>
    <property type="match status" value="1"/>
</dbReference>
<reference evidence="4" key="2">
    <citation type="submission" date="2025-09" db="UniProtKB">
        <authorList>
            <consortium name="Ensembl"/>
        </authorList>
    </citation>
    <scope>IDENTIFICATION</scope>
</reference>
<keyword evidence="2" id="KW-0732">Signal</keyword>
<comment type="similarity">
    <text evidence="1">Belongs to the pancreatic ribonuclease family.</text>
</comment>
<dbReference type="InterPro" id="IPR036816">
    <property type="entry name" value="RNaseA-like_dom_sf"/>
</dbReference>
<keyword evidence="5" id="KW-1185">Reference proteome</keyword>
<reference evidence="4" key="1">
    <citation type="submission" date="2025-08" db="UniProtKB">
        <authorList>
            <consortium name="Ensembl"/>
        </authorList>
    </citation>
    <scope>IDENTIFICATION</scope>
</reference>
<feature type="domain" description="Ribonuclease A-domain" evidence="3">
    <location>
        <begin position="19"/>
        <end position="142"/>
    </location>
</feature>
<dbReference type="OMA" id="IRISCIN"/>
<organism evidence="4 5">
    <name type="scientific">Seriola dumerili</name>
    <name type="common">Greater amberjack</name>
    <name type="synonym">Caranx dumerili</name>
    <dbReference type="NCBI Taxonomy" id="41447"/>
    <lineage>
        <taxon>Eukaryota</taxon>
        <taxon>Metazoa</taxon>
        <taxon>Chordata</taxon>
        <taxon>Craniata</taxon>
        <taxon>Vertebrata</taxon>
        <taxon>Euteleostomi</taxon>
        <taxon>Actinopterygii</taxon>
        <taxon>Neopterygii</taxon>
        <taxon>Teleostei</taxon>
        <taxon>Neoteleostei</taxon>
        <taxon>Acanthomorphata</taxon>
        <taxon>Carangaria</taxon>
        <taxon>Carangiformes</taxon>
        <taxon>Carangidae</taxon>
        <taxon>Seriola</taxon>
    </lineage>
</organism>
<dbReference type="Ensembl" id="ENSSDUT00000005359.1">
    <property type="protein sequence ID" value="ENSSDUP00000005258.1"/>
    <property type="gene ID" value="ENSSDUG00000003885.1"/>
</dbReference>
<dbReference type="STRING" id="41447.ENSSDUP00000005258"/>
<dbReference type="GeneTree" id="ENSGT00940000177820"/>
<dbReference type="Gene3D" id="3.10.130.10">
    <property type="entry name" value="Ribonuclease A-like domain"/>
    <property type="match status" value="1"/>
</dbReference>
<dbReference type="GO" id="GO:0050830">
    <property type="term" value="P:defense response to Gram-positive bacterium"/>
    <property type="evidence" value="ECO:0007669"/>
    <property type="project" value="TreeGrafter"/>
</dbReference>
<evidence type="ECO:0000313" key="5">
    <source>
        <dbReference type="Proteomes" id="UP000261420"/>
    </source>
</evidence>
<name>A0A3B4TGR7_SERDU</name>
<dbReference type="InterPro" id="IPR001427">
    <property type="entry name" value="RNaseA"/>
</dbReference>
<feature type="chain" id="PRO_5017326314" description="Ribonuclease A-domain domain-containing protein" evidence="2">
    <location>
        <begin position="21"/>
        <end position="145"/>
    </location>
</feature>
<evidence type="ECO:0000313" key="4">
    <source>
        <dbReference type="Ensembl" id="ENSSDUP00000005258.1"/>
    </source>
</evidence>
<dbReference type="InterPro" id="IPR023412">
    <property type="entry name" value="RNaseA_domain"/>
</dbReference>
<proteinExistence type="inferred from homology"/>
<dbReference type="PANTHER" id="PTHR11437">
    <property type="entry name" value="RIBONUCLEASE"/>
    <property type="match status" value="1"/>
</dbReference>
<dbReference type="SUPFAM" id="SSF54076">
    <property type="entry name" value="RNase A-like"/>
    <property type="match status" value="1"/>
</dbReference>
<feature type="signal peptide" evidence="2">
    <location>
        <begin position="1"/>
        <end position="20"/>
    </location>
</feature>
<sequence length="145" mass="16741">MFPFSCLMLVLLSAAQYTEGGSFQSFKRNHIIDDKTGLDESKCVTVMMERKIKCNNKYKKINTFILSPAEEVRVVCHSPNLIEKRIYLNKTSSTYDSEDEFNIVVCKRQQTKPKLLYNGTKEIARIRISCINGLPVHFEKHLCDD</sequence>
<dbReference type="PANTHER" id="PTHR11437:SF66">
    <property type="entry name" value="RNASE 3"/>
    <property type="match status" value="1"/>
</dbReference>
<dbReference type="GO" id="GO:0003676">
    <property type="term" value="F:nucleic acid binding"/>
    <property type="evidence" value="ECO:0007669"/>
    <property type="project" value="InterPro"/>
</dbReference>
<evidence type="ECO:0000259" key="3">
    <source>
        <dbReference type="SMART" id="SM00092"/>
    </source>
</evidence>
<accession>A0A3B4TGR7</accession>
<dbReference type="SMART" id="SM00092">
    <property type="entry name" value="RNAse_Pc"/>
    <property type="match status" value="1"/>
</dbReference>
<dbReference type="GO" id="GO:0004540">
    <property type="term" value="F:RNA nuclease activity"/>
    <property type="evidence" value="ECO:0007669"/>
    <property type="project" value="TreeGrafter"/>
</dbReference>
<dbReference type="Proteomes" id="UP000261420">
    <property type="component" value="Unplaced"/>
</dbReference>